<gene>
    <name evidence="2" type="ordered locus">TP01_1034</name>
</gene>
<sequence length="204" mass="23839">MKICFRVGKNNSLAVLRKLRIYGSRYKIEKIQKLCENFEKACWRSVRVAEESAYMRKYHFLKHCMNVINSYRQNKLYTPSAYDSDPTRFKLSQYILNKYDLDNAKACLDTANKILNLVTNVNDINDDPSSNITKETEENNDLIRQLDVTSLIRGMDNQTLNQDVEKLKNIITKLEEKVQLLDKYGKDPHVIGYSKSQLESMIKL</sequence>
<proteinExistence type="predicted"/>
<accession>Q4N6Y6</accession>
<evidence type="ECO:0000313" key="2">
    <source>
        <dbReference type="EMBL" id="EAN34272.1"/>
    </source>
</evidence>
<organism evidence="2 3">
    <name type="scientific">Theileria parva</name>
    <name type="common">East coast fever infection agent</name>
    <dbReference type="NCBI Taxonomy" id="5875"/>
    <lineage>
        <taxon>Eukaryota</taxon>
        <taxon>Sar</taxon>
        <taxon>Alveolata</taxon>
        <taxon>Apicomplexa</taxon>
        <taxon>Aconoidasida</taxon>
        <taxon>Piroplasmida</taxon>
        <taxon>Theileriidae</taxon>
        <taxon>Theileria</taxon>
    </lineage>
</organism>
<dbReference type="AlphaFoldDB" id="Q4N6Y6"/>
<evidence type="ECO:0000256" key="1">
    <source>
        <dbReference type="SAM" id="Coils"/>
    </source>
</evidence>
<comment type="caution">
    <text evidence="2">The sequence shown here is derived from an EMBL/GenBank/DDBJ whole genome shotgun (WGS) entry which is preliminary data.</text>
</comment>
<dbReference type="VEuPathDB" id="PiroplasmaDB:TpMuguga_01g01034"/>
<protein>
    <submittedName>
        <fullName evidence="2">Uncharacterized protein</fullName>
    </submittedName>
</protein>
<keyword evidence="3" id="KW-1185">Reference proteome</keyword>
<dbReference type="KEGG" id="tpv:TP01_1034"/>
<dbReference type="InParanoid" id="Q4N6Y6"/>
<dbReference type="eggNOG" id="ENOG502QY47">
    <property type="taxonomic scope" value="Eukaryota"/>
</dbReference>
<keyword evidence="1" id="KW-0175">Coiled coil</keyword>
<dbReference type="Proteomes" id="UP000001949">
    <property type="component" value="Unassembled WGS sequence"/>
</dbReference>
<dbReference type="GeneID" id="3502740"/>
<reference evidence="2 3" key="1">
    <citation type="journal article" date="2005" name="Science">
        <title>Genome sequence of Theileria parva, a bovine pathogen that transforms lymphocytes.</title>
        <authorList>
            <person name="Gardner M.J."/>
            <person name="Bishop R."/>
            <person name="Shah T."/>
            <person name="de Villiers E.P."/>
            <person name="Carlton J.M."/>
            <person name="Hall N."/>
            <person name="Ren Q."/>
            <person name="Paulsen I.T."/>
            <person name="Pain A."/>
            <person name="Berriman M."/>
            <person name="Wilson R.J.M."/>
            <person name="Sato S."/>
            <person name="Ralph S.A."/>
            <person name="Mann D.J."/>
            <person name="Xiong Z."/>
            <person name="Shallom S.J."/>
            <person name="Weidman J."/>
            <person name="Jiang L."/>
            <person name="Lynn J."/>
            <person name="Weaver B."/>
            <person name="Shoaibi A."/>
            <person name="Domingo A.R."/>
            <person name="Wasawo D."/>
            <person name="Crabtree J."/>
            <person name="Wortman J.R."/>
            <person name="Haas B."/>
            <person name="Angiuoli S.V."/>
            <person name="Creasy T.H."/>
            <person name="Lu C."/>
            <person name="Suh B."/>
            <person name="Silva J.C."/>
            <person name="Utterback T.R."/>
            <person name="Feldblyum T.V."/>
            <person name="Pertea M."/>
            <person name="Allen J."/>
            <person name="Nierman W.C."/>
            <person name="Taracha E.L.N."/>
            <person name="Salzberg S.L."/>
            <person name="White O.R."/>
            <person name="Fitzhugh H.A."/>
            <person name="Morzaria S."/>
            <person name="Venter J.C."/>
            <person name="Fraser C.M."/>
            <person name="Nene V."/>
        </authorList>
    </citation>
    <scope>NUCLEOTIDE SEQUENCE [LARGE SCALE GENOMIC DNA]</scope>
    <source>
        <strain evidence="2 3">Muguga</strain>
    </source>
</reference>
<dbReference type="EMBL" id="AAGK01000001">
    <property type="protein sequence ID" value="EAN34272.1"/>
    <property type="molecule type" value="Genomic_DNA"/>
</dbReference>
<dbReference type="RefSeq" id="XP_766555.1">
    <property type="nucleotide sequence ID" value="XM_761462.1"/>
</dbReference>
<name>Q4N6Y6_THEPA</name>
<feature type="coiled-coil region" evidence="1">
    <location>
        <begin position="157"/>
        <end position="184"/>
    </location>
</feature>
<evidence type="ECO:0000313" key="3">
    <source>
        <dbReference type="Proteomes" id="UP000001949"/>
    </source>
</evidence>